<keyword evidence="3" id="KW-1185">Reference proteome</keyword>
<sequence>MAKRKNALTVVVPIRSGTRHLLEAELKKIGQEVRGPPGCQLKGLRATHFLRWVTLPGPQGGERQESRWLLAFEANFDGTAGEFLDELVGAIGDTLKACVYAYGEPSLSVRDSDETLKSYLLDHAVKEKLFFQGYPDLTVEEISDAARTYGHIRQFLARRWPTAARSMELSKRYASLPPTRQGQEAVQLHRDIRQHLENLEQTQTRQVASTLGTAEKQRVPRRGSKWERGLKRLQRTRPVRYGLGALALPVAIPTGAVLVGLDLWEGRQAAKKGSPEAMMAAYQEKELEAQRQLRKLEDHGGQNQLTHLVELKSGLLRPHLLRLSLGIWRYWANHYFAEGELGGIQGIHFARWVFLPDEEDNGARGTRKKYRLLFFSNYDGSWEDYLGNFVDRASIGLTSIWCNTEGFPRTHWVPWIQWKKLRIPRLELGAAREDAFKHWVRQAQVYTEAWFSRNPDMSVSNILNDREICSKVKTRLSARSAKDWLQRL</sequence>
<gene>
    <name evidence="2" type="ORF">POL68_13465</name>
</gene>
<evidence type="ECO:0000256" key="1">
    <source>
        <dbReference type="SAM" id="Phobius"/>
    </source>
</evidence>
<reference evidence="2 3" key="1">
    <citation type="submission" date="2022-11" db="EMBL/GenBank/DDBJ databases">
        <title>Minimal conservation of predation-associated metabolite biosynthetic gene clusters underscores biosynthetic potential of Myxococcota including descriptions for ten novel species: Archangium lansinium sp. nov., Myxococcus landrumus sp. nov., Nannocystis bai.</title>
        <authorList>
            <person name="Ahearne A."/>
            <person name="Stevens C."/>
            <person name="Dowd S."/>
        </authorList>
    </citation>
    <scope>NUCLEOTIDE SEQUENCE [LARGE SCALE GENOMIC DNA]</scope>
    <source>
        <strain evidence="2 3">NCWAL01</strain>
    </source>
</reference>
<name>A0ABT5D742_9BACT</name>
<dbReference type="RefSeq" id="WP_272138087.1">
    <property type="nucleotide sequence ID" value="NZ_JAQNDM010000002.1"/>
</dbReference>
<proteinExistence type="predicted"/>
<comment type="caution">
    <text evidence="2">The sequence shown here is derived from an EMBL/GenBank/DDBJ whole genome shotgun (WGS) entry which is preliminary data.</text>
</comment>
<organism evidence="2 3">
    <name type="scientific">Stigmatella ashevillensis</name>
    <dbReference type="NCBI Taxonomy" id="2995309"/>
    <lineage>
        <taxon>Bacteria</taxon>
        <taxon>Pseudomonadati</taxon>
        <taxon>Myxococcota</taxon>
        <taxon>Myxococcia</taxon>
        <taxon>Myxococcales</taxon>
        <taxon>Cystobacterineae</taxon>
        <taxon>Archangiaceae</taxon>
        <taxon>Stigmatella</taxon>
    </lineage>
</organism>
<dbReference type="EMBL" id="JAQNDM010000002">
    <property type="protein sequence ID" value="MDC0709474.1"/>
    <property type="molecule type" value="Genomic_DNA"/>
</dbReference>
<keyword evidence="1" id="KW-0812">Transmembrane</keyword>
<feature type="transmembrane region" description="Helical" evidence="1">
    <location>
        <begin position="241"/>
        <end position="264"/>
    </location>
</feature>
<evidence type="ECO:0000313" key="3">
    <source>
        <dbReference type="Proteomes" id="UP001221838"/>
    </source>
</evidence>
<evidence type="ECO:0000313" key="2">
    <source>
        <dbReference type="EMBL" id="MDC0709474.1"/>
    </source>
</evidence>
<dbReference type="Proteomes" id="UP001221838">
    <property type="component" value="Unassembled WGS sequence"/>
</dbReference>
<keyword evidence="1" id="KW-1133">Transmembrane helix</keyword>
<accession>A0ABT5D742</accession>
<keyword evidence="1" id="KW-0472">Membrane</keyword>
<protein>
    <submittedName>
        <fullName evidence="2">Uncharacterized protein</fullName>
    </submittedName>
</protein>